<evidence type="ECO:0000313" key="2">
    <source>
        <dbReference type="EMBL" id="GFP26172.1"/>
    </source>
</evidence>
<dbReference type="Proteomes" id="UP000543224">
    <property type="component" value="Unassembled WGS sequence"/>
</dbReference>
<proteinExistence type="predicted"/>
<protein>
    <recommendedName>
        <fullName evidence="1">DUF5615 domain-containing protein</fullName>
    </recommendedName>
</protein>
<organism evidence="2 3">
    <name type="scientific">Candidatus Hakubella thermalkaliphila</name>
    <dbReference type="NCBI Taxonomy" id="2754717"/>
    <lineage>
        <taxon>Bacteria</taxon>
        <taxon>Bacillati</taxon>
        <taxon>Actinomycetota</taxon>
        <taxon>Actinomycetota incertae sedis</taxon>
        <taxon>Candidatus Hakubellales</taxon>
        <taxon>Candidatus Hakubellaceae</taxon>
        <taxon>Candidatus Hakubella</taxon>
    </lineage>
</organism>
<dbReference type="Pfam" id="PF18480">
    <property type="entry name" value="DUF5615"/>
    <property type="match status" value="1"/>
</dbReference>
<gene>
    <name evidence="2" type="ORF">HKBW3S25_01662</name>
</gene>
<feature type="non-terminal residue" evidence="2">
    <location>
        <position position="56"/>
    </location>
</feature>
<comment type="caution">
    <text evidence="2">The sequence shown here is derived from an EMBL/GenBank/DDBJ whole genome shotgun (WGS) entry which is preliminary data.</text>
</comment>
<evidence type="ECO:0000313" key="3">
    <source>
        <dbReference type="Proteomes" id="UP000543224"/>
    </source>
</evidence>
<name>A0A6V8P0Y3_9ACTN</name>
<dbReference type="InterPro" id="IPR041049">
    <property type="entry name" value="DUF5615"/>
</dbReference>
<evidence type="ECO:0000259" key="1">
    <source>
        <dbReference type="Pfam" id="PF18480"/>
    </source>
</evidence>
<accession>A0A6V8P0Y3</accession>
<dbReference type="EMBL" id="BLRX01000415">
    <property type="protein sequence ID" value="GFP26172.1"/>
    <property type="molecule type" value="Genomic_DNA"/>
</dbReference>
<reference evidence="2 3" key="1">
    <citation type="journal article" date="2020" name="Front. Microbiol.">
        <title>Single-cell genomics of novel Actinobacteria with the Wood-Ljungdahl pathway discovered in a serpentinizing system.</title>
        <authorList>
            <person name="Merino N."/>
            <person name="Kawai M."/>
            <person name="Boyd E.S."/>
            <person name="Colman D.R."/>
            <person name="McGlynn S.E."/>
            <person name="Nealson K.H."/>
            <person name="Kurokawa K."/>
            <person name="Hongoh Y."/>
        </authorList>
    </citation>
    <scope>NUCLEOTIDE SEQUENCE [LARGE SCALE GENOMIC DNA]</scope>
    <source>
        <strain evidence="2 3">S25</strain>
    </source>
</reference>
<sequence length="56" mass="6264">MPISLYMDEHVPRAITVALRIRGVDVIAAQEDKAVGFSDTKLLDRAADLKRVLFTH</sequence>
<dbReference type="AlphaFoldDB" id="A0A6V8P0Y3"/>
<feature type="domain" description="DUF5615" evidence="1">
    <location>
        <begin position="5"/>
        <end position="56"/>
    </location>
</feature>